<gene>
    <name evidence="2" type="primary">flaG</name>
    <name evidence="2" type="ORF">H0266_11770</name>
</gene>
<dbReference type="InterPro" id="IPR005186">
    <property type="entry name" value="FlaG"/>
</dbReference>
<dbReference type="InterPro" id="IPR035924">
    <property type="entry name" value="FlaG-like_sf"/>
</dbReference>
<organism evidence="2 3">
    <name type="scientific">Halobacillus locisalis</name>
    <dbReference type="NCBI Taxonomy" id="220753"/>
    <lineage>
        <taxon>Bacteria</taxon>
        <taxon>Bacillati</taxon>
        <taxon>Bacillota</taxon>
        <taxon>Bacilli</taxon>
        <taxon>Bacillales</taxon>
        <taxon>Bacillaceae</taxon>
        <taxon>Halobacillus</taxon>
    </lineage>
</organism>
<dbReference type="PANTHER" id="PTHR37166">
    <property type="entry name" value="PROTEIN FLAG"/>
    <property type="match status" value="1"/>
</dbReference>
<dbReference type="EMBL" id="JACEFG010000002">
    <property type="protein sequence ID" value="MBA2175570.1"/>
    <property type="molecule type" value="Genomic_DNA"/>
</dbReference>
<dbReference type="AlphaFoldDB" id="A0A838CUB4"/>
<evidence type="ECO:0000313" key="3">
    <source>
        <dbReference type="Proteomes" id="UP000571017"/>
    </source>
</evidence>
<keyword evidence="2" id="KW-0969">Cilium</keyword>
<feature type="compositionally biased region" description="Polar residues" evidence="1">
    <location>
        <begin position="1"/>
        <end position="25"/>
    </location>
</feature>
<keyword evidence="2" id="KW-0966">Cell projection</keyword>
<sequence length="120" mass="13924">MKNNLSQPQLLQKNSQQNKAPTTLQENRETIQEEKVTETSILSPNEEKEKLEEMTNSMNDLLKPVQTSLKFEFHDKLEEYYVAIVDDSTEEIIREIPPKKMLDLYASIAESLGFIVDHKI</sequence>
<dbReference type="Gene3D" id="3.30.160.170">
    <property type="entry name" value="FlaG-like"/>
    <property type="match status" value="1"/>
</dbReference>
<accession>A0A838CUB4</accession>
<name>A0A838CUB4_9BACI</name>
<feature type="region of interest" description="Disordered" evidence="1">
    <location>
        <begin position="1"/>
        <end position="54"/>
    </location>
</feature>
<reference evidence="2 3" key="1">
    <citation type="journal article" date="2004" name="Extremophiles">
        <title>Halobacillus locisalis sp. nov., a halophilic bacterium isolated from a marine solar saltern of the Yellow Sea in Korea.</title>
        <authorList>
            <person name="Yoon J.H."/>
            <person name="Kang K.H."/>
            <person name="Oh T.K."/>
            <person name="Park Y.H."/>
        </authorList>
    </citation>
    <scope>NUCLEOTIDE SEQUENCE [LARGE SCALE GENOMIC DNA]</scope>
    <source>
        <strain evidence="2 3">KCTC 3788</strain>
    </source>
</reference>
<dbReference type="NCBIfam" id="NF005834">
    <property type="entry name" value="PRK07738.1"/>
    <property type="match status" value="1"/>
</dbReference>
<feature type="compositionally biased region" description="Basic and acidic residues" evidence="1">
    <location>
        <begin position="26"/>
        <end position="37"/>
    </location>
</feature>
<keyword evidence="2" id="KW-0282">Flagellum</keyword>
<comment type="caution">
    <text evidence="2">The sequence shown here is derived from an EMBL/GenBank/DDBJ whole genome shotgun (WGS) entry which is preliminary data.</text>
</comment>
<dbReference type="SUPFAM" id="SSF160214">
    <property type="entry name" value="FlaG-like"/>
    <property type="match status" value="1"/>
</dbReference>
<keyword evidence="3" id="KW-1185">Reference proteome</keyword>
<proteinExistence type="predicted"/>
<protein>
    <submittedName>
        <fullName evidence="2">Flagellar protein FlaG</fullName>
    </submittedName>
</protein>
<evidence type="ECO:0000313" key="2">
    <source>
        <dbReference type="EMBL" id="MBA2175570.1"/>
    </source>
</evidence>
<evidence type="ECO:0000256" key="1">
    <source>
        <dbReference type="SAM" id="MobiDB-lite"/>
    </source>
</evidence>
<dbReference type="PANTHER" id="PTHR37166:SF1">
    <property type="entry name" value="PROTEIN FLAG"/>
    <property type="match status" value="1"/>
</dbReference>
<dbReference type="Pfam" id="PF03646">
    <property type="entry name" value="FlaG"/>
    <property type="match status" value="1"/>
</dbReference>
<dbReference type="Proteomes" id="UP000571017">
    <property type="component" value="Unassembled WGS sequence"/>
</dbReference>